<comment type="caution">
    <text evidence="1">The sequence shown here is derived from an EMBL/GenBank/DDBJ whole genome shotgun (WGS) entry which is preliminary data.</text>
</comment>
<dbReference type="EMBL" id="VSSQ01092918">
    <property type="protein sequence ID" value="MPN37970.1"/>
    <property type="molecule type" value="Genomic_DNA"/>
</dbReference>
<gene>
    <name evidence="1" type="ORF">SDC9_185491</name>
</gene>
<protein>
    <submittedName>
        <fullName evidence="1">Uncharacterized protein</fullName>
    </submittedName>
</protein>
<dbReference type="AlphaFoldDB" id="A0A645HGW0"/>
<accession>A0A645HGW0</accession>
<organism evidence="1">
    <name type="scientific">bioreactor metagenome</name>
    <dbReference type="NCBI Taxonomy" id="1076179"/>
    <lineage>
        <taxon>unclassified sequences</taxon>
        <taxon>metagenomes</taxon>
        <taxon>ecological metagenomes</taxon>
    </lineage>
</organism>
<proteinExistence type="predicted"/>
<name>A0A645HGW0_9ZZZZ</name>
<reference evidence="1" key="1">
    <citation type="submission" date="2019-08" db="EMBL/GenBank/DDBJ databases">
        <authorList>
            <person name="Kucharzyk K."/>
            <person name="Murdoch R.W."/>
            <person name="Higgins S."/>
            <person name="Loffler F."/>
        </authorList>
    </citation>
    <scope>NUCLEOTIDE SEQUENCE</scope>
</reference>
<sequence>MNEVSKILTDIPFQMPIGENGIVSVRMRHIRSTGIPSNPKAELVAHVSRDGLRGCGRIRSHFVAEGYGLIQKLEAGDRGSCPGGVFILCRKSFRIGGWRIGACPVGNGITGKNPACIPASRNTAASSGKQGAVDAGALEQLDFSVSCGGKVTSGRTVEIRQ</sequence>
<evidence type="ECO:0000313" key="1">
    <source>
        <dbReference type="EMBL" id="MPN37970.1"/>
    </source>
</evidence>